<protein>
    <submittedName>
        <fullName evidence="2">Uncharacterized protein</fullName>
    </submittedName>
</protein>
<feature type="transmembrane region" description="Helical" evidence="1">
    <location>
        <begin position="35"/>
        <end position="57"/>
    </location>
</feature>
<gene>
    <name evidence="2" type="ORF">GYA93_01155</name>
</gene>
<evidence type="ECO:0000256" key="1">
    <source>
        <dbReference type="SAM" id="Phobius"/>
    </source>
</evidence>
<evidence type="ECO:0000313" key="2">
    <source>
        <dbReference type="EMBL" id="NDK88196.1"/>
    </source>
</evidence>
<accession>A0A7K3LIV3</accession>
<feature type="transmembrane region" description="Helical" evidence="1">
    <location>
        <begin position="88"/>
        <end position="111"/>
    </location>
</feature>
<feature type="transmembrane region" description="Helical" evidence="1">
    <location>
        <begin position="194"/>
        <end position="217"/>
    </location>
</feature>
<comment type="caution">
    <text evidence="2">The sequence shown here is derived from an EMBL/GenBank/DDBJ whole genome shotgun (WGS) entry which is preliminary data.</text>
</comment>
<feature type="transmembrane region" description="Helical" evidence="1">
    <location>
        <begin position="64"/>
        <end position="82"/>
    </location>
</feature>
<keyword evidence="1" id="KW-0472">Membrane</keyword>
<feature type="transmembrane region" description="Helical" evidence="1">
    <location>
        <begin position="303"/>
        <end position="321"/>
    </location>
</feature>
<reference evidence="2 3" key="1">
    <citation type="submission" date="2020-01" db="EMBL/GenBank/DDBJ databases">
        <title>Investigation of new actinobacteria for the biodesulphurisation of diesel fuel.</title>
        <authorList>
            <person name="Athi Narayanan S.M."/>
        </authorList>
    </citation>
    <scope>NUCLEOTIDE SEQUENCE [LARGE SCALE GENOMIC DNA]</scope>
    <source>
        <strain evidence="2 3">213E</strain>
    </source>
</reference>
<proteinExistence type="predicted"/>
<feature type="transmembrane region" description="Helical" evidence="1">
    <location>
        <begin position="247"/>
        <end position="267"/>
    </location>
</feature>
<dbReference type="Proteomes" id="UP000466307">
    <property type="component" value="Unassembled WGS sequence"/>
</dbReference>
<evidence type="ECO:0000313" key="3">
    <source>
        <dbReference type="Proteomes" id="UP000466307"/>
    </source>
</evidence>
<dbReference type="EMBL" id="JAADZU010000002">
    <property type="protein sequence ID" value="NDK88196.1"/>
    <property type="molecule type" value="Genomic_DNA"/>
</dbReference>
<dbReference type="AlphaFoldDB" id="A0A7K3LIV3"/>
<keyword evidence="1" id="KW-0812">Transmembrane</keyword>
<name>A0A7K3LIV3_9ACTN</name>
<organism evidence="2 3">
    <name type="scientific">Gordonia desulfuricans</name>
    <dbReference type="NCBI Taxonomy" id="89051"/>
    <lineage>
        <taxon>Bacteria</taxon>
        <taxon>Bacillati</taxon>
        <taxon>Actinomycetota</taxon>
        <taxon>Actinomycetes</taxon>
        <taxon>Mycobacteriales</taxon>
        <taxon>Gordoniaceae</taxon>
        <taxon>Gordonia</taxon>
    </lineage>
</organism>
<keyword evidence="1" id="KW-1133">Transmembrane helix</keyword>
<dbReference type="RefSeq" id="WP_157079513.1">
    <property type="nucleotide sequence ID" value="NZ_JAADZU010000002.1"/>
</dbReference>
<keyword evidence="3" id="KW-1185">Reference proteome</keyword>
<sequence length="343" mass="36895">MTLFIIAATITIMVTRAYLEITGYPQIGSGSLHIAHALYGGALMTVALTIQWLFIGFRVRTTSVIIGGIGFGLFVDEVGKFVTKTNDYFYHPSADIIYITVLVIILGGNIVRIARRPTPHESLANAAMIAAQGVTSGLTPRRRADAENLLQTAHAKGVDPRSVQAVTDMLAVCESAPDRVHAVTRRLRAHTPTLVHSPVWTTIFGWLMVAVSLHVAVTSALDIPWRPSEVLFGITDDTAGLVHVSNLTYVVLGATTFVVSGFAMIARRRSRRRPPQAEWPLRLLRTAAIAFTLIGGVTDFAQFGFAALASIAMGIVTIAVISDELGGLRAAENAEARAAEARL</sequence>